<evidence type="ECO:0000256" key="1">
    <source>
        <dbReference type="ARBA" id="ARBA00004496"/>
    </source>
</evidence>
<evidence type="ECO:0000256" key="17">
    <source>
        <dbReference type="RuleBase" id="RU003825"/>
    </source>
</evidence>
<evidence type="ECO:0000256" key="3">
    <source>
        <dbReference type="ARBA" id="ARBA00004784"/>
    </source>
</evidence>
<evidence type="ECO:0000256" key="16">
    <source>
        <dbReference type="HAMAP-Rule" id="MF_00551"/>
    </source>
</evidence>
<name>A0A7L7KSC2_9MOLU</name>
<keyword evidence="11 16" id="KW-0067">ATP-binding</keyword>
<dbReference type="InterPro" id="IPR006083">
    <property type="entry name" value="PRK/URK"/>
</dbReference>
<dbReference type="EC" id="2.7.1.48" evidence="5 16"/>
<dbReference type="Pfam" id="PF00485">
    <property type="entry name" value="PRK"/>
    <property type="match status" value="1"/>
</dbReference>
<evidence type="ECO:0000256" key="14">
    <source>
        <dbReference type="ARBA" id="ARBA00047436"/>
    </source>
</evidence>
<evidence type="ECO:0000256" key="15">
    <source>
        <dbReference type="ARBA" id="ARBA00048909"/>
    </source>
</evidence>
<dbReference type="GO" id="GO:0005737">
    <property type="term" value="C:cytoplasm"/>
    <property type="evidence" value="ECO:0007669"/>
    <property type="project" value="UniProtKB-SubCell"/>
</dbReference>
<feature type="binding site" evidence="16">
    <location>
        <begin position="11"/>
        <end position="18"/>
    </location>
    <ligand>
        <name>ATP</name>
        <dbReference type="ChEBI" id="CHEBI:30616"/>
    </ligand>
</feature>
<dbReference type="Gene3D" id="3.40.50.300">
    <property type="entry name" value="P-loop containing nucleotide triphosphate hydrolases"/>
    <property type="match status" value="1"/>
</dbReference>
<evidence type="ECO:0000313" key="19">
    <source>
        <dbReference type="EMBL" id="QMS85617.1"/>
    </source>
</evidence>
<gene>
    <name evidence="16 19" type="primary">udk</name>
    <name evidence="19" type="ORF">G4Z02_07640</name>
</gene>
<dbReference type="EMBL" id="CP048914">
    <property type="protein sequence ID" value="QMS85617.1"/>
    <property type="molecule type" value="Genomic_DNA"/>
</dbReference>
<keyword evidence="20" id="KW-1185">Reference proteome</keyword>
<keyword evidence="8 16" id="KW-0808">Transferase</keyword>
<sequence>MKRPVIIAVAGGSASGKTTVVEKIIQGFDRQNVTVIKHDDYYKDQSDMPMEERIKVNYDHPFSLDNDLMFKHLLKLIRGEQIIKPTYDFENHNRSDQTESIVPTEIIILEGILIMEDNRIRELCDIKLFVEADDDLRFIRRLTRDMAERGRSMESVIKQYLNTVKPMHFAFVKPTKRYADVIIPNDKDHDVAVDLIITKIKSIISEQSVV</sequence>
<comment type="catalytic activity">
    <reaction evidence="15 16 17">
        <text>uridine + ATP = UMP + ADP + H(+)</text>
        <dbReference type="Rhea" id="RHEA:16825"/>
        <dbReference type="ChEBI" id="CHEBI:15378"/>
        <dbReference type="ChEBI" id="CHEBI:16704"/>
        <dbReference type="ChEBI" id="CHEBI:30616"/>
        <dbReference type="ChEBI" id="CHEBI:57865"/>
        <dbReference type="ChEBI" id="CHEBI:456216"/>
        <dbReference type="EC" id="2.7.1.48"/>
    </reaction>
</comment>
<comment type="similarity">
    <text evidence="4 16 17">Belongs to the uridine kinase family.</text>
</comment>
<evidence type="ECO:0000256" key="13">
    <source>
        <dbReference type="ARBA" id="ARBA00031452"/>
    </source>
</evidence>
<evidence type="ECO:0000256" key="5">
    <source>
        <dbReference type="ARBA" id="ARBA00012137"/>
    </source>
</evidence>
<dbReference type="SUPFAM" id="SSF52540">
    <property type="entry name" value="P-loop containing nucleoside triphosphate hydrolases"/>
    <property type="match status" value="1"/>
</dbReference>
<evidence type="ECO:0000259" key="18">
    <source>
        <dbReference type="Pfam" id="PF00485"/>
    </source>
</evidence>
<dbReference type="HAMAP" id="MF_00551">
    <property type="entry name" value="Uridine_kinase"/>
    <property type="match status" value="1"/>
</dbReference>
<dbReference type="UniPathway" id="UPA00579">
    <property type="reaction ID" value="UER00640"/>
</dbReference>
<comment type="subcellular location">
    <subcellularLocation>
        <location evidence="1 16 17">Cytoplasm</location>
    </subcellularLocation>
</comment>
<evidence type="ECO:0000256" key="2">
    <source>
        <dbReference type="ARBA" id="ARBA00004690"/>
    </source>
</evidence>
<evidence type="ECO:0000256" key="11">
    <source>
        <dbReference type="ARBA" id="ARBA00022840"/>
    </source>
</evidence>
<protein>
    <recommendedName>
        <fullName evidence="6 16">Uridine kinase</fullName>
        <ecNumber evidence="5 16">2.7.1.48</ecNumber>
    </recommendedName>
    <alternativeName>
        <fullName evidence="12 16">Cytidine monophosphokinase</fullName>
    </alternativeName>
    <alternativeName>
        <fullName evidence="13 16">Uridine monophosphokinase</fullName>
    </alternativeName>
</protein>
<dbReference type="InterPro" id="IPR026008">
    <property type="entry name" value="Uridine_kinase"/>
</dbReference>
<dbReference type="GO" id="GO:0044206">
    <property type="term" value="P:UMP salvage"/>
    <property type="evidence" value="ECO:0007669"/>
    <property type="project" value="UniProtKB-UniRule"/>
</dbReference>
<evidence type="ECO:0000256" key="9">
    <source>
        <dbReference type="ARBA" id="ARBA00022741"/>
    </source>
</evidence>
<evidence type="ECO:0000256" key="6">
    <source>
        <dbReference type="ARBA" id="ARBA00021478"/>
    </source>
</evidence>
<dbReference type="KEGG" id="xcl:G4Z02_07640"/>
<dbReference type="InterPro" id="IPR027417">
    <property type="entry name" value="P-loop_NTPase"/>
</dbReference>
<dbReference type="UniPathway" id="UPA00574">
    <property type="reaction ID" value="UER00637"/>
</dbReference>
<comment type="catalytic activity">
    <reaction evidence="14 17">
        <text>cytidine + ATP = CMP + ADP + H(+)</text>
        <dbReference type="Rhea" id="RHEA:24674"/>
        <dbReference type="ChEBI" id="CHEBI:15378"/>
        <dbReference type="ChEBI" id="CHEBI:17562"/>
        <dbReference type="ChEBI" id="CHEBI:30616"/>
        <dbReference type="ChEBI" id="CHEBI:60377"/>
        <dbReference type="ChEBI" id="CHEBI:456216"/>
        <dbReference type="EC" id="2.7.1.48"/>
    </reaction>
</comment>
<keyword evidence="10 16" id="KW-0418">Kinase</keyword>
<dbReference type="AlphaFoldDB" id="A0A7L7KSC2"/>
<evidence type="ECO:0000313" key="20">
    <source>
        <dbReference type="Proteomes" id="UP000514720"/>
    </source>
</evidence>
<proteinExistence type="inferred from homology"/>
<comment type="pathway">
    <text evidence="2 16 17">Pyrimidine metabolism; UMP biosynthesis via salvage pathway; UMP from uridine: step 1/1.</text>
</comment>
<dbReference type="GO" id="GO:0044211">
    <property type="term" value="P:CTP salvage"/>
    <property type="evidence" value="ECO:0007669"/>
    <property type="project" value="UniProtKB-UniRule"/>
</dbReference>
<evidence type="ECO:0000256" key="10">
    <source>
        <dbReference type="ARBA" id="ARBA00022777"/>
    </source>
</evidence>
<dbReference type="NCBIfam" id="TIGR00235">
    <property type="entry name" value="udk"/>
    <property type="match status" value="1"/>
</dbReference>
<dbReference type="NCBIfam" id="NF004018">
    <property type="entry name" value="PRK05480.1"/>
    <property type="match status" value="1"/>
</dbReference>
<comment type="pathway">
    <text evidence="3 16 17">Pyrimidine metabolism; CTP biosynthesis via salvage pathway; CTP from cytidine: step 1/3.</text>
</comment>
<reference evidence="19 20" key="1">
    <citation type="submission" date="2020-02" db="EMBL/GenBank/DDBJ databases">
        <authorList>
            <person name="Zheng R.K."/>
            <person name="Sun C.M."/>
        </authorList>
    </citation>
    <scope>NUCLEOTIDE SEQUENCE [LARGE SCALE GENOMIC DNA]</scope>
    <source>
        <strain evidence="20">zrk13</strain>
    </source>
</reference>
<dbReference type="PANTHER" id="PTHR10285">
    <property type="entry name" value="URIDINE KINASE"/>
    <property type="match status" value="1"/>
</dbReference>
<evidence type="ECO:0000256" key="7">
    <source>
        <dbReference type="ARBA" id="ARBA00022490"/>
    </source>
</evidence>
<dbReference type="PRINTS" id="PR00988">
    <property type="entry name" value="URIDINKINASE"/>
</dbReference>
<organism evidence="19 20">
    <name type="scientific">Candidatus Xianfuyuplasma coldseepsis</name>
    <dbReference type="NCBI Taxonomy" id="2782163"/>
    <lineage>
        <taxon>Bacteria</taxon>
        <taxon>Bacillati</taxon>
        <taxon>Mycoplasmatota</taxon>
        <taxon>Mollicutes</taxon>
        <taxon>Candidatus Izemoplasmatales</taxon>
        <taxon>Candidatus Izemoplasmataceae</taxon>
        <taxon>Candidatus Xianfuyuplasma</taxon>
    </lineage>
</organism>
<dbReference type="Proteomes" id="UP000514720">
    <property type="component" value="Chromosome"/>
</dbReference>
<feature type="domain" description="Phosphoribulokinase/uridine kinase" evidence="18">
    <location>
        <begin position="6"/>
        <end position="191"/>
    </location>
</feature>
<dbReference type="GO" id="GO:0005524">
    <property type="term" value="F:ATP binding"/>
    <property type="evidence" value="ECO:0007669"/>
    <property type="project" value="UniProtKB-UniRule"/>
</dbReference>
<evidence type="ECO:0000256" key="12">
    <source>
        <dbReference type="ARBA" id="ARBA00030641"/>
    </source>
</evidence>
<dbReference type="CDD" id="cd02023">
    <property type="entry name" value="UMPK"/>
    <property type="match status" value="1"/>
</dbReference>
<keyword evidence="7 16" id="KW-0963">Cytoplasm</keyword>
<dbReference type="GO" id="GO:0004849">
    <property type="term" value="F:uridine kinase activity"/>
    <property type="evidence" value="ECO:0007669"/>
    <property type="project" value="UniProtKB-UniRule"/>
</dbReference>
<accession>A0A7L7KSC2</accession>
<dbReference type="RefSeq" id="WP_258877420.1">
    <property type="nucleotide sequence ID" value="NZ_CP048914.1"/>
</dbReference>
<evidence type="ECO:0000256" key="8">
    <source>
        <dbReference type="ARBA" id="ARBA00022679"/>
    </source>
</evidence>
<evidence type="ECO:0000256" key="4">
    <source>
        <dbReference type="ARBA" id="ARBA00005408"/>
    </source>
</evidence>
<dbReference type="InterPro" id="IPR000764">
    <property type="entry name" value="Uridine_kinase-like"/>
</dbReference>
<keyword evidence="9 16" id="KW-0547">Nucleotide-binding</keyword>